<dbReference type="Proteomes" id="UP000029644">
    <property type="component" value="Unassembled WGS sequence"/>
</dbReference>
<dbReference type="EMBL" id="BBNQ01000008">
    <property type="protein sequence ID" value="GAL62903.1"/>
    <property type="molecule type" value="Genomic_DNA"/>
</dbReference>
<dbReference type="InterPro" id="IPR006976">
    <property type="entry name" value="VanZ-like"/>
</dbReference>
<keyword evidence="1" id="KW-0812">Transmembrane</keyword>
<dbReference type="EMBL" id="BBNU01000007">
    <property type="protein sequence ID" value="GAL79590.1"/>
    <property type="molecule type" value="Genomic_DNA"/>
</dbReference>
<evidence type="ECO:0000313" key="4">
    <source>
        <dbReference type="EMBL" id="GAL79590.1"/>
    </source>
</evidence>
<gene>
    <name evidence="4" type="ORF">JCM19274_3002</name>
    <name evidence="3" type="ORF">JCM19300_3471</name>
</gene>
<evidence type="ECO:0000313" key="3">
    <source>
        <dbReference type="EMBL" id="GAL62903.1"/>
    </source>
</evidence>
<evidence type="ECO:0000259" key="2">
    <source>
        <dbReference type="Pfam" id="PF04892"/>
    </source>
</evidence>
<dbReference type="PANTHER" id="PTHR28008:SF1">
    <property type="entry name" value="DOMAIN PROTEIN, PUTATIVE (AFU_ORTHOLOGUE AFUA_3G10980)-RELATED"/>
    <property type="match status" value="1"/>
</dbReference>
<protein>
    <recommendedName>
        <fullName evidence="2">VanZ-like domain-containing protein</fullName>
    </recommendedName>
</protein>
<dbReference type="Pfam" id="PF04892">
    <property type="entry name" value="VanZ"/>
    <property type="match status" value="1"/>
</dbReference>
<dbReference type="PROSITE" id="PS51257">
    <property type="entry name" value="PROKAR_LIPOPROTEIN"/>
    <property type="match status" value="1"/>
</dbReference>
<keyword evidence="1" id="KW-1133">Transmembrane helix</keyword>
<organism evidence="3 6">
    <name type="scientific">Algibacter lectus</name>
    <dbReference type="NCBI Taxonomy" id="221126"/>
    <lineage>
        <taxon>Bacteria</taxon>
        <taxon>Pseudomonadati</taxon>
        <taxon>Bacteroidota</taxon>
        <taxon>Flavobacteriia</taxon>
        <taxon>Flavobacteriales</taxon>
        <taxon>Flavobacteriaceae</taxon>
        <taxon>Algibacter</taxon>
    </lineage>
</organism>
<accession>A0A090VFT6</accession>
<sequence>MLKKSAIVLAVLYTVALAAACLMSLKDMPKVDVSNGDKIFHFGAYAAFTVLWYAAFIFNFKLEKMKALLYATVFAVVFGIVIEVLQDTMTDYRAMDIYDVVANSLGALLTALILWRINKLQVKKQ</sequence>
<dbReference type="STRING" id="221126.SAMN04489722_10425"/>
<comment type="caution">
    <text evidence="3">The sequence shown here is derived from an EMBL/GenBank/DDBJ whole genome shotgun (WGS) entry which is preliminary data.</text>
</comment>
<dbReference type="PANTHER" id="PTHR28008">
    <property type="entry name" value="DOMAIN PROTEIN, PUTATIVE (AFU_ORTHOLOGUE AFUA_3G10980)-RELATED"/>
    <property type="match status" value="1"/>
</dbReference>
<dbReference type="NCBIfam" id="NF037970">
    <property type="entry name" value="vanZ_1"/>
    <property type="match status" value="1"/>
</dbReference>
<feature type="transmembrane region" description="Helical" evidence="1">
    <location>
        <begin position="67"/>
        <end position="85"/>
    </location>
</feature>
<name>A0A090VFT6_9FLAO</name>
<reference evidence="5 6" key="1">
    <citation type="journal article" date="2014" name="Genome Announc.">
        <title>Draft Genome Sequences of Marine Flavobacterium Algibacter lectus Strains SS8 and NR4.</title>
        <authorList>
            <person name="Takatani N."/>
            <person name="Nakanishi M."/>
            <person name="Meirelles P."/>
            <person name="Mino S."/>
            <person name="Suda W."/>
            <person name="Oshima K."/>
            <person name="Hattori M."/>
            <person name="Ohkuma M."/>
            <person name="Hosokawa M."/>
            <person name="Miyashita K."/>
            <person name="Thompson F.L."/>
            <person name="Niwa A."/>
            <person name="Sawabe T."/>
            <person name="Sawabe T."/>
        </authorList>
    </citation>
    <scope>NUCLEOTIDE SEQUENCE [LARGE SCALE GENOMIC DNA]</scope>
    <source>
        <strain evidence="4">JCM 19274</strain>
        <strain evidence="3 6">JCM 19300</strain>
        <strain evidence="5">JCM19274</strain>
    </source>
</reference>
<keyword evidence="1" id="KW-0472">Membrane</keyword>
<feature type="domain" description="VanZ-like" evidence="2">
    <location>
        <begin position="36"/>
        <end position="115"/>
    </location>
</feature>
<proteinExistence type="predicted"/>
<dbReference type="AlphaFoldDB" id="A0A090VFT6"/>
<dbReference type="OrthoDB" id="5472246at2"/>
<evidence type="ECO:0000313" key="6">
    <source>
        <dbReference type="Proteomes" id="UP000029644"/>
    </source>
</evidence>
<dbReference type="Proteomes" id="UP000029643">
    <property type="component" value="Unassembled WGS sequence"/>
</dbReference>
<feature type="transmembrane region" description="Helical" evidence="1">
    <location>
        <begin position="42"/>
        <end position="60"/>
    </location>
</feature>
<dbReference type="RefSeq" id="WP_152596281.1">
    <property type="nucleotide sequence ID" value="NZ_BBNQ01000008.1"/>
</dbReference>
<evidence type="ECO:0000313" key="5">
    <source>
        <dbReference type="Proteomes" id="UP000029643"/>
    </source>
</evidence>
<evidence type="ECO:0000256" key="1">
    <source>
        <dbReference type="SAM" id="Phobius"/>
    </source>
</evidence>
<feature type="transmembrane region" description="Helical" evidence="1">
    <location>
        <begin position="97"/>
        <end position="115"/>
    </location>
</feature>